<dbReference type="Gene3D" id="3.40.630.30">
    <property type="match status" value="1"/>
</dbReference>
<dbReference type="OrthoDB" id="6109779at2759"/>
<dbReference type="Proteomes" id="UP000245119">
    <property type="component" value="Linkage Group LG5"/>
</dbReference>
<dbReference type="AlphaFoldDB" id="A0A2T7P7T4"/>
<evidence type="ECO:0000256" key="1">
    <source>
        <dbReference type="SAM" id="MobiDB-lite"/>
    </source>
</evidence>
<dbReference type="CDD" id="cd04301">
    <property type="entry name" value="NAT_SF"/>
    <property type="match status" value="1"/>
</dbReference>
<dbReference type="Pfam" id="PF13508">
    <property type="entry name" value="Acetyltransf_7"/>
    <property type="match status" value="1"/>
</dbReference>
<evidence type="ECO:0000259" key="2">
    <source>
        <dbReference type="PROSITE" id="PS51186"/>
    </source>
</evidence>
<reference evidence="3 4" key="1">
    <citation type="submission" date="2018-04" db="EMBL/GenBank/DDBJ databases">
        <title>The genome of golden apple snail Pomacea canaliculata provides insight into stress tolerance and invasive adaptation.</title>
        <authorList>
            <person name="Liu C."/>
            <person name="Liu B."/>
            <person name="Ren Y."/>
            <person name="Zhang Y."/>
            <person name="Wang H."/>
            <person name="Li S."/>
            <person name="Jiang F."/>
            <person name="Yin L."/>
            <person name="Zhang G."/>
            <person name="Qian W."/>
            <person name="Fan W."/>
        </authorList>
    </citation>
    <scope>NUCLEOTIDE SEQUENCE [LARGE SCALE GENOMIC DNA]</scope>
    <source>
        <strain evidence="3">SZHN2017</strain>
        <tissue evidence="3">Muscle</tissue>
    </source>
</reference>
<dbReference type="EMBL" id="PZQS01000005">
    <property type="protein sequence ID" value="PVD29480.1"/>
    <property type="molecule type" value="Genomic_DNA"/>
</dbReference>
<sequence length="357" mass="40290">MMTSNCPSWPLQDLSHQQYPGLRSGPTFQRPPPQLNGLTALDQRSRRRRPGRLSTPVPSVPCALDGVRVRRMGMRDLQTVKTLMRSEGWNVDFGNMAAVFRIQPAAFFVVETATGDVIGHCSACVLDKEVAMLSYLLVDNQHQKQGLGSLLMQAAALVLGSRTICFYSVEDAIPFYEKRGFQKRRFQALVRDFSLAHEDFDHLSPPMTFSIFKSSAVDFSDVNAYDKIVHGIERGEYLRKWILGSQNVSFVALESTSDRVIGYISMSFASGRWDINPLYADSDDVALHLLKRAAEEVGEPIRTYVRIPADSSSAIRLFQRLRDVQHHRVLYMMSDRPLREISSDKIYSLSTVCYGLV</sequence>
<dbReference type="Pfam" id="PF18014">
    <property type="entry name" value="Acetyltransf_18"/>
    <property type="match status" value="1"/>
</dbReference>
<dbReference type="PROSITE" id="PS51186">
    <property type="entry name" value="GNAT"/>
    <property type="match status" value="1"/>
</dbReference>
<evidence type="ECO:0000313" key="4">
    <source>
        <dbReference type="Proteomes" id="UP000245119"/>
    </source>
</evidence>
<dbReference type="GO" id="GO:0016747">
    <property type="term" value="F:acyltransferase activity, transferring groups other than amino-acyl groups"/>
    <property type="evidence" value="ECO:0007669"/>
    <property type="project" value="InterPro"/>
</dbReference>
<dbReference type="InterPro" id="IPR041496">
    <property type="entry name" value="YitH/HolE_GNAT"/>
</dbReference>
<name>A0A2T7P7T4_POMCA</name>
<dbReference type="Gene3D" id="3.40.630.90">
    <property type="match status" value="1"/>
</dbReference>
<dbReference type="InterPro" id="IPR016181">
    <property type="entry name" value="Acyl_CoA_acyltransferase"/>
</dbReference>
<evidence type="ECO:0000313" key="3">
    <source>
        <dbReference type="EMBL" id="PVD29480.1"/>
    </source>
</evidence>
<accession>A0A2T7P7T4</accession>
<dbReference type="PANTHER" id="PTHR47237">
    <property type="entry name" value="SLL0310 PROTEIN"/>
    <property type="match status" value="1"/>
</dbReference>
<comment type="caution">
    <text evidence="3">The sequence shown here is derived from an EMBL/GenBank/DDBJ whole genome shotgun (WGS) entry which is preliminary data.</text>
</comment>
<gene>
    <name evidence="3" type="ORF">C0Q70_08731</name>
</gene>
<dbReference type="InterPro" id="IPR052729">
    <property type="entry name" value="Acyl/Acetyltrans_Enzymes"/>
</dbReference>
<feature type="region of interest" description="Disordered" evidence="1">
    <location>
        <begin position="1"/>
        <end position="57"/>
    </location>
</feature>
<protein>
    <recommendedName>
        <fullName evidence="2">N-acetyltransferase domain-containing protein</fullName>
    </recommendedName>
</protein>
<dbReference type="STRING" id="400727.A0A2T7P7T4"/>
<dbReference type="PANTHER" id="PTHR47237:SF1">
    <property type="entry name" value="SLL0310 PROTEIN"/>
    <property type="match status" value="1"/>
</dbReference>
<organism evidence="3 4">
    <name type="scientific">Pomacea canaliculata</name>
    <name type="common">Golden apple snail</name>
    <dbReference type="NCBI Taxonomy" id="400727"/>
    <lineage>
        <taxon>Eukaryota</taxon>
        <taxon>Metazoa</taxon>
        <taxon>Spiralia</taxon>
        <taxon>Lophotrochozoa</taxon>
        <taxon>Mollusca</taxon>
        <taxon>Gastropoda</taxon>
        <taxon>Caenogastropoda</taxon>
        <taxon>Architaenioglossa</taxon>
        <taxon>Ampullarioidea</taxon>
        <taxon>Ampullariidae</taxon>
        <taxon>Pomacea</taxon>
    </lineage>
</organism>
<feature type="domain" description="N-acetyltransferase" evidence="2">
    <location>
        <begin position="67"/>
        <end position="210"/>
    </location>
</feature>
<dbReference type="SUPFAM" id="SSF55729">
    <property type="entry name" value="Acyl-CoA N-acyltransferases (Nat)"/>
    <property type="match status" value="1"/>
</dbReference>
<keyword evidence="4" id="KW-1185">Reference proteome</keyword>
<dbReference type="InterPro" id="IPR000182">
    <property type="entry name" value="GNAT_dom"/>
</dbReference>
<proteinExistence type="predicted"/>